<dbReference type="PANTHER" id="PTHR47655">
    <property type="entry name" value="QUINIC ACID UTILIZATION ACTIVATOR"/>
    <property type="match status" value="1"/>
</dbReference>
<dbReference type="InterPro" id="IPR001138">
    <property type="entry name" value="Zn2Cys6_DnaBD"/>
</dbReference>
<dbReference type="Proteomes" id="UP000813444">
    <property type="component" value="Unassembled WGS sequence"/>
</dbReference>
<dbReference type="GO" id="GO:0000981">
    <property type="term" value="F:DNA-binding transcription factor activity, RNA polymerase II-specific"/>
    <property type="evidence" value="ECO:0007669"/>
    <property type="project" value="InterPro"/>
</dbReference>
<dbReference type="InterPro" id="IPR036864">
    <property type="entry name" value="Zn2-C6_fun-type_DNA-bd_sf"/>
</dbReference>
<dbReference type="EMBL" id="JAGPNK010000023">
    <property type="protein sequence ID" value="KAH7304429.1"/>
    <property type="molecule type" value="Genomic_DNA"/>
</dbReference>
<dbReference type="OrthoDB" id="4151048at2759"/>
<feature type="compositionally biased region" description="Basic and acidic residues" evidence="2">
    <location>
        <begin position="103"/>
        <end position="133"/>
    </location>
</feature>
<evidence type="ECO:0000256" key="1">
    <source>
        <dbReference type="ARBA" id="ARBA00023242"/>
    </source>
</evidence>
<dbReference type="CDD" id="cd00067">
    <property type="entry name" value="GAL4"/>
    <property type="match status" value="1"/>
</dbReference>
<dbReference type="Pfam" id="PF00172">
    <property type="entry name" value="Zn_clus"/>
    <property type="match status" value="1"/>
</dbReference>
<gene>
    <name evidence="4" type="ORF">B0I35DRAFT_363366</name>
</gene>
<evidence type="ECO:0000313" key="4">
    <source>
        <dbReference type="EMBL" id="KAH7304429.1"/>
    </source>
</evidence>
<feature type="compositionally biased region" description="Polar residues" evidence="2">
    <location>
        <begin position="134"/>
        <end position="148"/>
    </location>
</feature>
<keyword evidence="5" id="KW-1185">Reference proteome</keyword>
<evidence type="ECO:0000259" key="3">
    <source>
        <dbReference type="Pfam" id="PF00172"/>
    </source>
</evidence>
<proteinExistence type="predicted"/>
<feature type="region of interest" description="Disordered" evidence="2">
    <location>
        <begin position="101"/>
        <end position="152"/>
    </location>
</feature>
<sequence>MVDGRHKRCDGESPCERCKDHGLACIAGVRKKTHYKQLPKGYAEVLEHTQFALVATVHKLYAMVRSQQQWDLGEPDLNDKGRPVIHNIASKLGCIRPNSDIDPPVHSRFPKDEAGLAEQQKERNADMLTKVEAESQSSCNLSDKSIPSEQDHSDFEANYGKNVFGGNSVMNMSPQSFGGYHEFDVDPVTSTVNGGAAMLPTYQAQVMQQHSPQWATIAPRRTSIWLPEQFLQQGGTLTGMDMLAQSLMESEFSTINPHVSSCPKLEVTMSLGDPIICSGFDSESMRLQATSRPRYFLYGWPHG</sequence>
<feature type="domain" description="Zn(2)-C6 fungal-type" evidence="3">
    <location>
        <begin position="5"/>
        <end position="31"/>
    </location>
</feature>
<evidence type="ECO:0000256" key="2">
    <source>
        <dbReference type="SAM" id="MobiDB-lite"/>
    </source>
</evidence>
<dbReference type="GO" id="GO:0008270">
    <property type="term" value="F:zinc ion binding"/>
    <property type="evidence" value="ECO:0007669"/>
    <property type="project" value="InterPro"/>
</dbReference>
<organism evidence="4 5">
    <name type="scientific">Stachybotrys elegans</name>
    <dbReference type="NCBI Taxonomy" id="80388"/>
    <lineage>
        <taxon>Eukaryota</taxon>
        <taxon>Fungi</taxon>
        <taxon>Dikarya</taxon>
        <taxon>Ascomycota</taxon>
        <taxon>Pezizomycotina</taxon>
        <taxon>Sordariomycetes</taxon>
        <taxon>Hypocreomycetidae</taxon>
        <taxon>Hypocreales</taxon>
        <taxon>Stachybotryaceae</taxon>
        <taxon>Stachybotrys</taxon>
    </lineage>
</organism>
<evidence type="ECO:0000313" key="5">
    <source>
        <dbReference type="Proteomes" id="UP000813444"/>
    </source>
</evidence>
<dbReference type="AlphaFoldDB" id="A0A8K0SA28"/>
<keyword evidence="1" id="KW-0539">Nucleus</keyword>
<accession>A0A8K0SA28</accession>
<reference evidence="4" key="1">
    <citation type="journal article" date="2021" name="Nat. Commun.">
        <title>Genetic determinants of endophytism in the Arabidopsis root mycobiome.</title>
        <authorList>
            <person name="Mesny F."/>
            <person name="Miyauchi S."/>
            <person name="Thiergart T."/>
            <person name="Pickel B."/>
            <person name="Atanasova L."/>
            <person name="Karlsson M."/>
            <person name="Huettel B."/>
            <person name="Barry K.W."/>
            <person name="Haridas S."/>
            <person name="Chen C."/>
            <person name="Bauer D."/>
            <person name="Andreopoulos W."/>
            <person name="Pangilinan J."/>
            <person name="LaButti K."/>
            <person name="Riley R."/>
            <person name="Lipzen A."/>
            <person name="Clum A."/>
            <person name="Drula E."/>
            <person name="Henrissat B."/>
            <person name="Kohler A."/>
            <person name="Grigoriev I.V."/>
            <person name="Martin F.M."/>
            <person name="Hacquard S."/>
        </authorList>
    </citation>
    <scope>NUCLEOTIDE SEQUENCE</scope>
    <source>
        <strain evidence="4">MPI-CAGE-CH-0235</strain>
    </source>
</reference>
<dbReference type="CDD" id="cd15486">
    <property type="entry name" value="ZIP_Sip4"/>
    <property type="match status" value="1"/>
</dbReference>
<dbReference type="Gene3D" id="4.10.240.10">
    <property type="entry name" value="Zn(2)-C6 fungal-type DNA-binding domain"/>
    <property type="match status" value="1"/>
</dbReference>
<dbReference type="PANTHER" id="PTHR47655:SF3">
    <property type="entry name" value="ZN(II)2CYS6 TRANSCRIPTION FACTOR (EUROFUNG)"/>
    <property type="match status" value="1"/>
</dbReference>
<comment type="caution">
    <text evidence="4">The sequence shown here is derived from an EMBL/GenBank/DDBJ whole genome shotgun (WGS) entry which is preliminary data.</text>
</comment>
<dbReference type="InterPro" id="IPR052783">
    <property type="entry name" value="Metabolic/Drug-Res_Regulator"/>
</dbReference>
<name>A0A8K0SA28_9HYPO</name>
<protein>
    <recommendedName>
        <fullName evidence="3">Zn(2)-C6 fungal-type domain-containing protein</fullName>
    </recommendedName>
</protein>